<dbReference type="Proteomes" id="UP001287356">
    <property type="component" value="Unassembled WGS sequence"/>
</dbReference>
<feature type="transmembrane region" description="Helical" evidence="2">
    <location>
        <begin position="715"/>
        <end position="742"/>
    </location>
</feature>
<feature type="transmembrane region" description="Helical" evidence="2">
    <location>
        <begin position="242"/>
        <end position="264"/>
    </location>
</feature>
<evidence type="ECO:0000313" key="4">
    <source>
        <dbReference type="Proteomes" id="UP001287356"/>
    </source>
</evidence>
<feature type="transmembrane region" description="Helical" evidence="2">
    <location>
        <begin position="203"/>
        <end position="222"/>
    </location>
</feature>
<evidence type="ECO:0000256" key="2">
    <source>
        <dbReference type="SAM" id="Phobius"/>
    </source>
</evidence>
<sequence length="828" mass="89246">MMTDSQAIKARGSTDAVSTHNEHDSLMHPISRSHADLDQEHKHEQPQGISTSSDAPRTINSMQQRLPLQPLQPGHESGQVKAHAEGNSSNDTEQVKVKEIDVVDGSTLRRLSWREKLGLFALLLFPIGTVILLVCLGILWFLWLGGSAGSGLWHEITARDRLSETVNIIAEVIKITVNFQVGTEVAMIASLAMERFDVLLPHAASLSMMKACASSGTVLVLLKHQFRAMTKSTGRAGTTVSVFVLAATLSVVFGVTQVFSILLISDTTVRAIPGIPATVNLTVGSSDADAVAIRILQPMDNTWLRSPARYPTFAEYSEPPYVADGVLDTGVTLRALLPFPGAGDRQLLQSYAGTATVLDARVTCQRPRFSNLTVDASKQPGYLRLSGWVSPTVVTPRMVPLDIYTDGRGSNQTFNGTIYFPGAVVPLQNNDDDFTALSISNLDVDLLISEFSELTGVNTNPYYAGVGYLVLNVSQGTMHDWLFNFPYNDTAARLHPTLTNRSEWLDVGFADNSLVVSASLCYSPWDQANVPVQISSKHNASRFESVPSYDWGTGAYTFDFLRKLYGQNDTLTPDERGILEMQNQSWTQNQDRVTVNSDNTSAPTTASTSASLRAVSKLLGSAMLGGIYNFVDMTQSSQFLAPFDRMMFPLGTYVSLAQEIVKTTQGGGGGGGGIAFMLQSLITLMSSMTYYDILNVYDLAEPAQVAYFVPATVPVMGAGLCTVTAVLGVHLALMAVVLWLFLCRTAHSRLGATWAAVAAHMQGLGSVSEGEGGVGGGVGGVVGRCLEDAARGEDDDCVERRMTSEGVANRRVGTRVMGGKIEVALKED</sequence>
<keyword evidence="2" id="KW-0472">Membrane</keyword>
<comment type="caution">
    <text evidence="3">The sequence shown here is derived from an EMBL/GenBank/DDBJ whole genome shotgun (WGS) entry which is preliminary data.</text>
</comment>
<evidence type="ECO:0000313" key="3">
    <source>
        <dbReference type="EMBL" id="KAK3370943.1"/>
    </source>
</evidence>
<keyword evidence="2" id="KW-1133">Transmembrane helix</keyword>
<reference evidence="3" key="2">
    <citation type="submission" date="2023-06" db="EMBL/GenBank/DDBJ databases">
        <authorList>
            <consortium name="Lawrence Berkeley National Laboratory"/>
            <person name="Haridas S."/>
            <person name="Hensen N."/>
            <person name="Bonometti L."/>
            <person name="Westerberg I."/>
            <person name="Brannstrom I.O."/>
            <person name="Guillou S."/>
            <person name="Cros-Aarteil S."/>
            <person name="Calhoun S."/>
            <person name="Kuo A."/>
            <person name="Mondo S."/>
            <person name="Pangilinan J."/>
            <person name="Riley R."/>
            <person name="Labutti K."/>
            <person name="Andreopoulos B."/>
            <person name="Lipzen A."/>
            <person name="Chen C."/>
            <person name="Yanf M."/>
            <person name="Daum C."/>
            <person name="Ng V."/>
            <person name="Clum A."/>
            <person name="Steindorff A."/>
            <person name="Ohm R."/>
            <person name="Martin F."/>
            <person name="Silar P."/>
            <person name="Natvig D."/>
            <person name="Lalanne C."/>
            <person name="Gautier V."/>
            <person name="Ament-Velasquez S.L."/>
            <person name="Kruys A."/>
            <person name="Hutchinson M.I."/>
            <person name="Powell A.J."/>
            <person name="Barry K."/>
            <person name="Miller A.N."/>
            <person name="Grigoriev I.V."/>
            <person name="Debuchy R."/>
            <person name="Gladieux P."/>
            <person name="Thoren M.H."/>
            <person name="Johannesson H."/>
        </authorList>
    </citation>
    <scope>NUCLEOTIDE SEQUENCE</scope>
    <source>
        <strain evidence="3">CBS 958.72</strain>
    </source>
</reference>
<dbReference type="AlphaFoldDB" id="A0AAE0K6F3"/>
<accession>A0AAE0K6F3</accession>
<feature type="region of interest" description="Disordered" evidence="1">
    <location>
        <begin position="1"/>
        <end position="56"/>
    </location>
</feature>
<feature type="region of interest" description="Disordered" evidence="1">
    <location>
        <begin position="68"/>
        <end position="93"/>
    </location>
</feature>
<reference evidence="3" key="1">
    <citation type="journal article" date="2023" name="Mol. Phylogenet. Evol.">
        <title>Genome-scale phylogeny and comparative genomics of the fungal order Sordariales.</title>
        <authorList>
            <person name="Hensen N."/>
            <person name="Bonometti L."/>
            <person name="Westerberg I."/>
            <person name="Brannstrom I.O."/>
            <person name="Guillou S."/>
            <person name="Cros-Aarteil S."/>
            <person name="Calhoun S."/>
            <person name="Haridas S."/>
            <person name="Kuo A."/>
            <person name="Mondo S."/>
            <person name="Pangilinan J."/>
            <person name="Riley R."/>
            <person name="LaButti K."/>
            <person name="Andreopoulos B."/>
            <person name="Lipzen A."/>
            <person name="Chen C."/>
            <person name="Yan M."/>
            <person name="Daum C."/>
            <person name="Ng V."/>
            <person name="Clum A."/>
            <person name="Steindorff A."/>
            <person name="Ohm R.A."/>
            <person name="Martin F."/>
            <person name="Silar P."/>
            <person name="Natvig D.O."/>
            <person name="Lalanne C."/>
            <person name="Gautier V."/>
            <person name="Ament-Velasquez S.L."/>
            <person name="Kruys A."/>
            <person name="Hutchinson M.I."/>
            <person name="Powell A.J."/>
            <person name="Barry K."/>
            <person name="Miller A.N."/>
            <person name="Grigoriev I.V."/>
            <person name="Debuchy R."/>
            <person name="Gladieux P."/>
            <person name="Hiltunen Thoren M."/>
            <person name="Johannesson H."/>
        </authorList>
    </citation>
    <scope>NUCLEOTIDE SEQUENCE</scope>
    <source>
        <strain evidence="3">CBS 958.72</strain>
    </source>
</reference>
<keyword evidence="2" id="KW-0812">Transmembrane</keyword>
<feature type="compositionally biased region" description="Polar residues" evidence="1">
    <location>
        <begin position="47"/>
        <end position="56"/>
    </location>
</feature>
<protein>
    <submittedName>
        <fullName evidence="3">Uncharacterized protein</fullName>
    </submittedName>
</protein>
<feature type="transmembrane region" description="Helical" evidence="2">
    <location>
        <begin position="117"/>
        <end position="143"/>
    </location>
</feature>
<proteinExistence type="predicted"/>
<organism evidence="3 4">
    <name type="scientific">Lasiosphaeria ovina</name>
    <dbReference type="NCBI Taxonomy" id="92902"/>
    <lineage>
        <taxon>Eukaryota</taxon>
        <taxon>Fungi</taxon>
        <taxon>Dikarya</taxon>
        <taxon>Ascomycota</taxon>
        <taxon>Pezizomycotina</taxon>
        <taxon>Sordariomycetes</taxon>
        <taxon>Sordariomycetidae</taxon>
        <taxon>Sordariales</taxon>
        <taxon>Lasiosphaeriaceae</taxon>
        <taxon>Lasiosphaeria</taxon>
    </lineage>
</organism>
<gene>
    <name evidence="3" type="ORF">B0T24DRAFT_667718</name>
</gene>
<dbReference type="EMBL" id="JAULSN010000005">
    <property type="protein sequence ID" value="KAK3370943.1"/>
    <property type="molecule type" value="Genomic_DNA"/>
</dbReference>
<name>A0AAE0K6F3_9PEZI</name>
<keyword evidence="4" id="KW-1185">Reference proteome</keyword>
<feature type="compositionally biased region" description="Basic and acidic residues" evidence="1">
    <location>
        <begin position="33"/>
        <end position="45"/>
    </location>
</feature>
<evidence type="ECO:0000256" key="1">
    <source>
        <dbReference type="SAM" id="MobiDB-lite"/>
    </source>
</evidence>